<reference evidence="2" key="2">
    <citation type="journal article" date="2015" name="Data Brief">
        <title>Shoot transcriptome of the giant reed, Arundo donax.</title>
        <authorList>
            <person name="Barrero R.A."/>
            <person name="Guerrero F.D."/>
            <person name="Moolhuijzen P."/>
            <person name="Goolsby J.A."/>
            <person name="Tidwell J."/>
            <person name="Bellgard S.E."/>
            <person name="Bellgard M.I."/>
        </authorList>
    </citation>
    <scope>NUCLEOTIDE SEQUENCE</scope>
    <source>
        <tissue evidence="2">Shoot tissue taken approximately 20 cm above the soil surface</tissue>
    </source>
</reference>
<dbReference type="EMBL" id="GBRH01265088">
    <property type="protein sequence ID" value="JAD32807.1"/>
    <property type="molecule type" value="Transcribed_RNA"/>
</dbReference>
<protein>
    <submittedName>
        <fullName evidence="2">Uncharacterized protein</fullName>
    </submittedName>
</protein>
<feature type="region of interest" description="Disordered" evidence="1">
    <location>
        <begin position="1"/>
        <end position="41"/>
    </location>
</feature>
<evidence type="ECO:0000256" key="1">
    <source>
        <dbReference type="SAM" id="MobiDB-lite"/>
    </source>
</evidence>
<organism evidence="2">
    <name type="scientific">Arundo donax</name>
    <name type="common">Giant reed</name>
    <name type="synonym">Donax arundinaceus</name>
    <dbReference type="NCBI Taxonomy" id="35708"/>
    <lineage>
        <taxon>Eukaryota</taxon>
        <taxon>Viridiplantae</taxon>
        <taxon>Streptophyta</taxon>
        <taxon>Embryophyta</taxon>
        <taxon>Tracheophyta</taxon>
        <taxon>Spermatophyta</taxon>
        <taxon>Magnoliopsida</taxon>
        <taxon>Liliopsida</taxon>
        <taxon>Poales</taxon>
        <taxon>Poaceae</taxon>
        <taxon>PACMAD clade</taxon>
        <taxon>Arundinoideae</taxon>
        <taxon>Arundineae</taxon>
        <taxon>Arundo</taxon>
    </lineage>
</organism>
<name>A0A0A8ZD53_ARUDO</name>
<proteinExistence type="predicted"/>
<reference evidence="2" key="1">
    <citation type="submission" date="2014-09" db="EMBL/GenBank/DDBJ databases">
        <authorList>
            <person name="Magalhaes I.L.F."/>
            <person name="Oliveira U."/>
            <person name="Santos F.R."/>
            <person name="Vidigal T.H.D.A."/>
            <person name="Brescovit A.D."/>
            <person name="Santos A.J."/>
        </authorList>
    </citation>
    <scope>NUCLEOTIDE SEQUENCE</scope>
    <source>
        <tissue evidence="2">Shoot tissue taken approximately 20 cm above the soil surface</tissue>
    </source>
</reference>
<feature type="compositionally biased region" description="Low complexity" evidence="1">
    <location>
        <begin position="1"/>
        <end position="27"/>
    </location>
</feature>
<sequence>MYIHPHSASHLLPHSVPSLPPTTTLASPGGGAPRRSGCSAW</sequence>
<accession>A0A0A8ZD53</accession>
<dbReference type="AlphaFoldDB" id="A0A0A8ZD53"/>
<evidence type="ECO:0000313" key="2">
    <source>
        <dbReference type="EMBL" id="JAD32807.1"/>
    </source>
</evidence>